<evidence type="ECO:0000313" key="2">
    <source>
        <dbReference type="Proteomes" id="UP000289821"/>
    </source>
</evidence>
<gene>
    <name evidence="1" type="ORF">DSM04_101584</name>
</gene>
<dbReference type="AlphaFoldDB" id="A0A4Q0P088"/>
<keyword evidence="2" id="KW-1185">Reference proteome</keyword>
<dbReference type="Proteomes" id="UP000289821">
    <property type="component" value="Unassembled WGS sequence"/>
</dbReference>
<comment type="caution">
    <text evidence="1">The sequence shown here is derived from an EMBL/GenBank/DDBJ whole genome shotgun (WGS) entry which is preliminary data.</text>
</comment>
<protein>
    <submittedName>
        <fullName evidence="1">Uncharacterized protein</fullName>
    </submittedName>
</protein>
<accession>A0A4Q0P088</accession>
<proteinExistence type="predicted"/>
<organism evidence="1 2">
    <name type="scientific">Leeuwenhoekiella aestuarii</name>
    <dbReference type="NCBI Taxonomy" id="2249426"/>
    <lineage>
        <taxon>Bacteria</taxon>
        <taxon>Pseudomonadati</taxon>
        <taxon>Bacteroidota</taxon>
        <taxon>Flavobacteriia</taxon>
        <taxon>Flavobacteriales</taxon>
        <taxon>Flavobacteriaceae</taxon>
        <taxon>Leeuwenhoekiella</taxon>
    </lineage>
</organism>
<evidence type="ECO:0000313" key="1">
    <source>
        <dbReference type="EMBL" id="RXG18391.1"/>
    </source>
</evidence>
<dbReference type="EMBL" id="QOVI01000001">
    <property type="protein sequence ID" value="RXG18391.1"/>
    <property type="molecule type" value="Genomic_DNA"/>
</dbReference>
<reference evidence="1 2" key="1">
    <citation type="submission" date="2018-07" db="EMBL/GenBank/DDBJ databases">
        <title>Leeuwenhoekiella genomics.</title>
        <authorList>
            <person name="Tahon G."/>
            <person name="Willems A."/>
        </authorList>
    </citation>
    <scope>NUCLEOTIDE SEQUENCE [LARGE SCALE GENOMIC DNA]</scope>
    <source>
        <strain evidence="1 2">R-50232</strain>
    </source>
</reference>
<name>A0A4Q0P088_9FLAO</name>
<sequence length="40" mass="4631">MKKQRNGKTVNIIASTRLLKQILQNFYSLVFAKLSDQTPH</sequence>